<dbReference type="EMBL" id="LXQA010253946">
    <property type="protein sequence ID" value="MCI38276.1"/>
    <property type="molecule type" value="Genomic_DNA"/>
</dbReference>
<proteinExistence type="predicted"/>
<feature type="non-terminal residue" evidence="1">
    <location>
        <position position="29"/>
    </location>
</feature>
<protein>
    <submittedName>
        <fullName evidence="1">Uncharacterized protein</fullName>
    </submittedName>
</protein>
<dbReference type="Proteomes" id="UP000265520">
    <property type="component" value="Unassembled WGS sequence"/>
</dbReference>
<organism evidence="1 2">
    <name type="scientific">Trifolium medium</name>
    <dbReference type="NCBI Taxonomy" id="97028"/>
    <lineage>
        <taxon>Eukaryota</taxon>
        <taxon>Viridiplantae</taxon>
        <taxon>Streptophyta</taxon>
        <taxon>Embryophyta</taxon>
        <taxon>Tracheophyta</taxon>
        <taxon>Spermatophyta</taxon>
        <taxon>Magnoliopsida</taxon>
        <taxon>eudicotyledons</taxon>
        <taxon>Gunneridae</taxon>
        <taxon>Pentapetalae</taxon>
        <taxon>rosids</taxon>
        <taxon>fabids</taxon>
        <taxon>Fabales</taxon>
        <taxon>Fabaceae</taxon>
        <taxon>Papilionoideae</taxon>
        <taxon>50 kb inversion clade</taxon>
        <taxon>NPAAA clade</taxon>
        <taxon>Hologalegina</taxon>
        <taxon>IRL clade</taxon>
        <taxon>Trifolieae</taxon>
        <taxon>Trifolium</taxon>
    </lineage>
</organism>
<accession>A0A392RRU7</accession>
<comment type="caution">
    <text evidence="1">The sequence shown here is derived from an EMBL/GenBank/DDBJ whole genome shotgun (WGS) entry which is preliminary data.</text>
</comment>
<name>A0A392RRU7_9FABA</name>
<dbReference type="AlphaFoldDB" id="A0A392RRU7"/>
<keyword evidence="2" id="KW-1185">Reference proteome</keyword>
<reference evidence="1 2" key="1">
    <citation type="journal article" date="2018" name="Front. Plant Sci.">
        <title>Red Clover (Trifolium pratense) and Zigzag Clover (T. medium) - A Picture of Genomic Similarities and Differences.</title>
        <authorList>
            <person name="Dluhosova J."/>
            <person name="Istvanek J."/>
            <person name="Nedelnik J."/>
            <person name="Repkova J."/>
        </authorList>
    </citation>
    <scope>NUCLEOTIDE SEQUENCE [LARGE SCALE GENOMIC DNA]</scope>
    <source>
        <strain evidence="2">cv. 10/8</strain>
        <tissue evidence="1">Leaf</tissue>
    </source>
</reference>
<evidence type="ECO:0000313" key="1">
    <source>
        <dbReference type="EMBL" id="MCI38276.1"/>
    </source>
</evidence>
<evidence type="ECO:0000313" key="2">
    <source>
        <dbReference type="Proteomes" id="UP000265520"/>
    </source>
</evidence>
<sequence length="29" mass="2990">MLCKGLTNLSSCLKVHPSAALPKPVPNLG</sequence>